<dbReference type="InterPro" id="IPR003689">
    <property type="entry name" value="ZIP"/>
</dbReference>
<keyword evidence="3" id="KW-0813">Transport</keyword>
<evidence type="ECO:0000256" key="4">
    <source>
        <dbReference type="ARBA" id="ARBA00022989"/>
    </source>
</evidence>
<dbReference type="Proteomes" id="UP000008144">
    <property type="component" value="Chromosome 8"/>
</dbReference>
<evidence type="ECO:0000256" key="3">
    <source>
        <dbReference type="ARBA" id="ARBA00022906"/>
    </source>
</evidence>
<dbReference type="HOGENOM" id="CLU_015114_0_2_1"/>
<dbReference type="EMBL" id="EAAA01002595">
    <property type="status" value="NOT_ANNOTATED_CDS"/>
    <property type="molecule type" value="Genomic_DNA"/>
</dbReference>
<reference evidence="12" key="2">
    <citation type="journal article" date="2008" name="Genome Biol.">
        <title>Improved genome assembly and evidence-based global gene model set for the chordate Ciona intestinalis: new insight into intron and operon populations.</title>
        <authorList>
            <person name="Satou Y."/>
            <person name="Mineta K."/>
            <person name="Ogasawara M."/>
            <person name="Sasakura Y."/>
            <person name="Shoguchi E."/>
            <person name="Ueno K."/>
            <person name="Yamada L."/>
            <person name="Matsumoto J."/>
            <person name="Wasserscheid J."/>
            <person name="Dewar K."/>
            <person name="Wiley G.B."/>
            <person name="Macmil S.L."/>
            <person name="Roe B.A."/>
            <person name="Zeller R.W."/>
            <person name="Hastings K.E."/>
            <person name="Lemaire P."/>
            <person name="Lindquist E."/>
            <person name="Endo T."/>
            <person name="Hotta K."/>
            <person name="Inaba K."/>
        </authorList>
    </citation>
    <scope>NUCLEOTIDE SEQUENCE [LARGE SCALE GENOMIC DNA]</scope>
    <source>
        <strain evidence="12">wild type</strain>
    </source>
</reference>
<dbReference type="GeneTree" id="ENSGT00940000157349"/>
<evidence type="ECO:0000256" key="2">
    <source>
        <dbReference type="ARBA" id="ARBA00022692"/>
    </source>
</evidence>
<keyword evidence="3" id="KW-0864">Zinc transport</keyword>
<evidence type="ECO:0000256" key="10">
    <source>
        <dbReference type="SAM" id="MobiDB-lite"/>
    </source>
</evidence>
<evidence type="ECO:0000313" key="12">
    <source>
        <dbReference type="Ensembl" id="ENSCINP00000031770.1"/>
    </source>
</evidence>
<reference evidence="12" key="4">
    <citation type="submission" date="2025-09" db="UniProtKB">
        <authorList>
            <consortium name="Ensembl"/>
        </authorList>
    </citation>
    <scope>IDENTIFICATION</scope>
</reference>
<dbReference type="FunCoup" id="H2XQ36">
    <property type="interactions" value="69"/>
</dbReference>
<keyword evidence="5 11" id="KW-0472">Membrane</keyword>
<comment type="catalytic activity">
    <reaction evidence="6">
        <text>Zn(2+)(in) = Zn(2+)(out)</text>
        <dbReference type="Rhea" id="RHEA:29351"/>
        <dbReference type="ChEBI" id="CHEBI:29105"/>
    </reaction>
</comment>
<keyword evidence="2 11" id="KW-0812">Transmembrane</keyword>
<dbReference type="GO" id="GO:0071577">
    <property type="term" value="P:zinc ion transmembrane transport"/>
    <property type="evidence" value="ECO:0000318"/>
    <property type="project" value="GO_Central"/>
</dbReference>
<dbReference type="PANTHER" id="PTHR16950">
    <property type="entry name" value="ZINC TRANSPORTER SLC39A7 HISTIDINE-RICH MEMBRANE PROTEIN KE4"/>
    <property type="match status" value="1"/>
</dbReference>
<keyword evidence="4 11" id="KW-1133">Transmembrane helix</keyword>
<dbReference type="GO" id="GO:0006882">
    <property type="term" value="P:intracellular zinc ion homeostasis"/>
    <property type="evidence" value="ECO:0000318"/>
    <property type="project" value="GO_Central"/>
</dbReference>
<dbReference type="InParanoid" id="H2XQ36"/>
<evidence type="ECO:0000256" key="5">
    <source>
        <dbReference type="ARBA" id="ARBA00023136"/>
    </source>
</evidence>
<keyword evidence="3" id="KW-0406">Ion transport</keyword>
<evidence type="ECO:0000256" key="9">
    <source>
        <dbReference type="ARBA" id="ARBA00042972"/>
    </source>
</evidence>
<dbReference type="Pfam" id="PF02535">
    <property type="entry name" value="Zip"/>
    <property type="match status" value="1"/>
</dbReference>
<evidence type="ECO:0000256" key="11">
    <source>
        <dbReference type="SAM" id="Phobius"/>
    </source>
</evidence>
<protein>
    <recommendedName>
        <fullName evidence="7">Zinc transporter ZIP13</fullName>
    </recommendedName>
    <alternativeName>
        <fullName evidence="8">Solute carrier family 39 member 13</fullName>
    </alternativeName>
    <alternativeName>
        <fullName evidence="9">Zrt- and Irt-like protein 13</fullName>
    </alternativeName>
</protein>
<dbReference type="GO" id="GO:0005385">
    <property type="term" value="F:zinc ion transmembrane transporter activity"/>
    <property type="evidence" value="ECO:0000318"/>
    <property type="project" value="GO_Central"/>
</dbReference>
<evidence type="ECO:0000256" key="6">
    <source>
        <dbReference type="ARBA" id="ARBA00034634"/>
    </source>
</evidence>
<reference evidence="13" key="1">
    <citation type="journal article" date="2002" name="Science">
        <title>The draft genome of Ciona intestinalis: insights into chordate and vertebrate origins.</title>
        <authorList>
            <person name="Dehal P."/>
            <person name="Satou Y."/>
            <person name="Campbell R.K."/>
            <person name="Chapman J."/>
            <person name="Degnan B."/>
            <person name="De Tomaso A."/>
            <person name="Davidson B."/>
            <person name="Di Gregorio A."/>
            <person name="Gelpke M."/>
            <person name="Goodstein D.M."/>
            <person name="Harafuji N."/>
            <person name="Hastings K.E."/>
            <person name="Ho I."/>
            <person name="Hotta K."/>
            <person name="Huang W."/>
            <person name="Kawashima T."/>
            <person name="Lemaire P."/>
            <person name="Martinez D."/>
            <person name="Meinertzhagen I.A."/>
            <person name="Necula S."/>
            <person name="Nonaka M."/>
            <person name="Putnam N."/>
            <person name="Rash S."/>
            <person name="Saiga H."/>
            <person name="Satake M."/>
            <person name="Terry A."/>
            <person name="Yamada L."/>
            <person name="Wang H.G."/>
            <person name="Awazu S."/>
            <person name="Azumi K."/>
            <person name="Boore J."/>
            <person name="Branno M."/>
            <person name="Chin-Bow S."/>
            <person name="DeSantis R."/>
            <person name="Doyle S."/>
            <person name="Francino P."/>
            <person name="Keys D.N."/>
            <person name="Haga S."/>
            <person name="Hayashi H."/>
            <person name="Hino K."/>
            <person name="Imai K.S."/>
            <person name="Inaba K."/>
            <person name="Kano S."/>
            <person name="Kobayashi K."/>
            <person name="Kobayashi M."/>
            <person name="Lee B.I."/>
            <person name="Makabe K.W."/>
            <person name="Manohar C."/>
            <person name="Matassi G."/>
            <person name="Medina M."/>
            <person name="Mochizuki Y."/>
            <person name="Mount S."/>
            <person name="Morishita T."/>
            <person name="Miura S."/>
            <person name="Nakayama A."/>
            <person name="Nishizaka S."/>
            <person name="Nomoto H."/>
            <person name="Ohta F."/>
            <person name="Oishi K."/>
            <person name="Rigoutsos I."/>
            <person name="Sano M."/>
            <person name="Sasaki A."/>
            <person name="Sasakura Y."/>
            <person name="Shoguchi E."/>
            <person name="Shin-i T."/>
            <person name="Spagnuolo A."/>
            <person name="Stainier D."/>
            <person name="Suzuki M.M."/>
            <person name="Tassy O."/>
            <person name="Takatori N."/>
            <person name="Tokuoka M."/>
            <person name="Yagi K."/>
            <person name="Yoshizaki F."/>
            <person name="Wada S."/>
            <person name="Zhang C."/>
            <person name="Hyatt P.D."/>
            <person name="Larimer F."/>
            <person name="Detter C."/>
            <person name="Doggett N."/>
            <person name="Glavina T."/>
            <person name="Hawkins T."/>
            <person name="Richardson P."/>
            <person name="Lucas S."/>
            <person name="Kohara Y."/>
            <person name="Levine M."/>
            <person name="Satoh N."/>
            <person name="Rokhsar D.S."/>
        </authorList>
    </citation>
    <scope>NUCLEOTIDE SEQUENCE [LARGE SCALE GENOMIC DNA]</scope>
</reference>
<keyword evidence="13" id="KW-1185">Reference proteome</keyword>
<accession>H2XQ36</accession>
<dbReference type="PANTHER" id="PTHR16950:SF16">
    <property type="entry name" value="ZINC TRANSPORTER ZIP13"/>
    <property type="match status" value="1"/>
</dbReference>
<feature type="transmembrane region" description="Helical" evidence="11">
    <location>
        <begin position="94"/>
        <end position="113"/>
    </location>
</feature>
<dbReference type="GO" id="GO:0016020">
    <property type="term" value="C:membrane"/>
    <property type="evidence" value="ECO:0007669"/>
    <property type="project" value="UniProtKB-SubCell"/>
</dbReference>
<organism evidence="12 13">
    <name type="scientific">Ciona intestinalis</name>
    <name type="common">Transparent sea squirt</name>
    <name type="synonym">Ascidia intestinalis</name>
    <dbReference type="NCBI Taxonomy" id="7719"/>
    <lineage>
        <taxon>Eukaryota</taxon>
        <taxon>Metazoa</taxon>
        <taxon>Chordata</taxon>
        <taxon>Tunicata</taxon>
        <taxon>Ascidiacea</taxon>
        <taxon>Phlebobranchia</taxon>
        <taxon>Cionidae</taxon>
        <taxon>Ciona</taxon>
    </lineage>
</organism>
<proteinExistence type="predicted"/>
<evidence type="ECO:0000256" key="7">
    <source>
        <dbReference type="ARBA" id="ARBA00040592"/>
    </source>
</evidence>
<evidence type="ECO:0000256" key="8">
    <source>
        <dbReference type="ARBA" id="ARBA00042542"/>
    </source>
</evidence>
<name>H2XQ36_CIOIN</name>
<dbReference type="STRING" id="7719.ENSCINP00000031770"/>
<evidence type="ECO:0000256" key="1">
    <source>
        <dbReference type="ARBA" id="ARBA00004141"/>
    </source>
</evidence>
<feature type="transmembrane region" description="Helical" evidence="11">
    <location>
        <begin position="57"/>
        <end position="74"/>
    </location>
</feature>
<reference evidence="12" key="3">
    <citation type="submission" date="2025-08" db="UniProtKB">
        <authorList>
            <consortium name="Ensembl"/>
        </authorList>
    </citation>
    <scope>IDENTIFICATION</scope>
</reference>
<feature type="region of interest" description="Disordered" evidence="10">
    <location>
        <begin position="139"/>
        <end position="159"/>
    </location>
</feature>
<comment type="subcellular location">
    <subcellularLocation>
        <location evidence="1">Membrane</location>
        <topology evidence="1">Multi-pass membrane protein</topology>
    </subcellularLocation>
</comment>
<feature type="transmembrane region" description="Helical" evidence="11">
    <location>
        <begin position="261"/>
        <end position="283"/>
    </location>
</feature>
<dbReference type="OMA" id="SCIAIHA"/>
<dbReference type="Ensembl" id="ENSCINT00000031616.1">
    <property type="protein sequence ID" value="ENSCINP00000031770.1"/>
    <property type="gene ID" value="ENSCING00000023228.1"/>
</dbReference>
<feature type="transmembrane region" description="Helical" evidence="11">
    <location>
        <begin position="295"/>
        <end position="311"/>
    </location>
</feature>
<keyword evidence="3" id="KW-0862">Zinc</keyword>
<dbReference type="AlphaFoldDB" id="H2XQ36"/>
<feature type="transmembrane region" description="Helical" evidence="11">
    <location>
        <begin position="16"/>
        <end position="37"/>
    </location>
</feature>
<sequence length="312" mass="33611">MKSANSTLLDYSRFEATVLALLSAGLVGMSGIFPLIILPKINGGLNKKDGSVQLQRLLSFAVGGLLGDVFLHLLPESWDQLNNNSESGGSHTHWPAVGNGLWVLIGLISFCLLEKLFPDDKPEMSDDLTVSEHTDVFATSKQNGSKNTKHYETNKERSSSTQIKTSGYLNLLANCVDNFTHGLAVGGSYLVSRRVGVLTTLAILLHEIPHEVGDFAILLRAGFDRWQAAKLQILTAAGGLLGAAVALLAESAKSAGDRVSWILPFTSGGFIYIALCTCVPDLLKEKSPRESCIQILYIILAIVTMHLVSYVG</sequence>
<evidence type="ECO:0000313" key="13">
    <source>
        <dbReference type="Proteomes" id="UP000008144"/>
    </source>
</evidence>
<feature type="compositionally biased region" description="Basic and acidic residues" evidence="10">
    <location>
        <begin position="149"/>
        <end position="158"/>
    </location>
</feature>